<proteinExistence type="predicted"/>
<accession>A0A160PMB3</accession>
<dbReference type="EMBL" id="AP017369">
    <property type="protein sequence ID" value="BAU94325.1"/>
    <property type="molecule type" value="Genomic_DNA"/>
</dbReference>
<dbReference type="KEGG" id="csur:N24_0063"/>
<name>A0A160PMB3_9CORY</name>
<dbReference type="AlphaFoldDB" id="A0A160PMB3"/>
<keyword evidence="2" id="KW-1185">Reference proteome</keyword>
<reference evidence="1 2" key="1">
    <citation type="submission" date="2016-02" db="EMBL/GenBank/DDBJ databases">
        <title>Corynebacterium glutamicum N24 whole genome sequencing project.</title>
        <authorList>
            <person name="Matsutani M."/>
            <person name="Nangtapong N."/>
            <person name="Yakushi T."/>
            <person name="Matsushita K."/>
        </authorList>
    </citation>
    <scope>NUCLEOTIDE SEQUENCE [LARGE SCALE GENOMIC DNA]</scope>
    <source>
        <strain evidence="1 2">N24</strain>
    </source>
</reference>
<organism evidence="1 2">
    <name type="scientific">Corynebacterium suranareeae</name>
    <dbReference type="NCBI Taxonomy" id="2506452"/>
    <lineage>
        <taxon>Bacteria</taxon>
        <taxon>Bacillati</taxon>
        <taxon>Actinomycetota</taxon>
        <taxon>Actinomycetes</taxon>
        <taxon>Mycobacteriales</taxon>
        <taxon>Corynebacteriaceae</taxon>
        <taxon>Corynebacterium</taxon>
    </lineage>
</organism>
<sequence>MNATDTKAFRFLGSICGLSATSYVQAVENNTNNDQEKHQ</sequence>
<evidence type="ECO:0000313" key="1">
    <source>
        <dbReference type="EMBL" id="BAU94325.1"/>
    </source>
</evidence>
<evidence type="ECO:0000313" key="2">
    <source>
        <dbReference type="Proteomes" id="UP000218244"/>
    </source>
</evidence>
<protein>
    <submittedName>
        <fullName evidence="1">Uncharacterized protein</fullName>
    </submittedName>
</protein>
<gene>
    <name evidence="1" type="ORF">N24_0063</name>
</gene>
<dbReference type="Proteomes" id="UP000218244">
    <property type="component" value="Chromosome"/>
</dbReference>